<dbReference type="Gene3D" id="1.25.40.10">
    <property type="entry name" value="Tetratricopeptide repeat domain"/>
    <property type="match status" value="4"/>
</dbReference>
<dbReference type="PANTHER" id="PTHR12558">
    <property type="entry name" value="CELL DIVISION CYCLE 16,23,27"/>
    <property type="match status" value="1"/>
</dbReference>
<name>A0A858RJZ9_9BACT</name>
<keyword evidence="2" id="KW-1185">Reference proteome</keyword>
<reference evidence="1 2" key="1">
    <citation type="submission" date="2020-04" db="EMBL/GenBank/DDBJ databases">
        <title>Luteolibacter sp. G-1-1-1 isolated from soil.</title>
        <authorList>
            <person name="Dahal R.H."/>
        </authorList>
    </citation>
    <scope>NUCLEOTIDE SEQUENCE [LARGE SCALE GENOMIC DNA]</scope>
    <source>
        <strain evidence="1 2">G-1-1-1</strain>
    </source>
</reference>
<dbReference type="InterPro" id="IPR011990">
    <property type="entry name" value="TPR-like_helical_dom_sf"/>
</dbReference>
<dbReference type="InterPro" id="IPR019734">
    <property type="entry name" value="TPR_rpt"/>
</dbReference>
<dbReference type="Pfam" id="PF13432">
    <property type="entry name" value="TPR_16"/>
    <property type="match status" value="1"/>
</dbReference>
<protein>
    <submittedName>
        <fullName evidence="1">Tetratricopeptide repeat protein</fullName>
    </submittedName>
</protein>
<dbReference type="Proteomes" id="UP000501812">
    <property type="component" value="Chromosome"/>
</dbReference>
<dbReference type="KEGG" id="luo:HHL09_13370"/>
<dbReference type="PANTHER" id="PTHR12558:SF13">
    <property type="entry name" value="CELL DIVISION CYCLE PROTEIN 27 HOMOLOG"/>
    <property type="match status" value="1"/>
</dbReference>
<evidence type="ECO:0000313" key="1">
    <source>
        <dbReference type="EMBL" id="QJE96729.1"/>
    </source>
</evidence>
<dbReference type="Pfam" id="PF13174">
    <property type="entry name" value="TPR_6"/>
    <property type="match status" value="2"/>
</dbReference>
<dbReference type="SMART" id="SM00028">
    <property type="entry name" value="TPR"/>
    <property type="match status" value="7"/>
</dbReference>
<gene>
    <name evidence="1" type="ORF">HHL09_13370</name>
</gene>
<accession>A0A858RJZ9</accession>
<dbReference type="EMBL" id="CP051774">
    <property type="protein sequence ID" value="QJE96729.1"/>
    <property type="molecule type" value="Genomic_DNA"/>
</dbReference>
<dbReference type="SUPFAM" id="SSF48452">
    <property type="entry name" value="TPR-like"/>
    <property type="match status" value="2"/>
</dbReference>
<dbReference type="RefSeq" id="WP_169455130.1">
    <property type="nucleotide sequence ID" value="NZ_CP051774.1"/>
</dbReference>
<sequence length="982" mass="107400">MKHHHPFHTPAIIMMAGVAVAGAEVAGDAKTLNAEALTAMEAGKWEEALQLFDRCVAAHGTDALKKFGPSFGVTWYRKGICEMQLKRPEAAAKSFETCYRDFPNNGKAAENLYNKRALIRWGEAAQAMGNHAEAIRLFTKFLAERDKSKEPFEPGSFYIQLALCHLACGDLAQGAENLETAVRNRKGFATPDSGIVAALQSLVAASAAKKEAAALTAFLEKNKGSLLIAPFEMATYAPAFVRMATDAMGASMDQAALDLFLLIPPSEKISAALKAKIEEMGAQASVTEGNRTLVKSDLQATLDALDKSVRDGTCHEAIQLGATAVIRERQGDLQAAYQACEQLEVRFPHAKDRETYLFNVVRAGAAIGEPAAAAKYGPQFLETYPDSKQVPAVRRLMLVSLFRAGNHEACIKVASELMPKLTEGTQDHDACLHILAASYEQSDRFDDARPLLDRHATLYPQSPFAQATLYYQASNRVHLEQWDEAAKLLDALAGRYPDPAANPYHVLALVDRARCHAAKAEDAAALEKIGLIQDGFPDAPVVAAALGLKGDLLLKQDKPGEAETCYKQSLEKAETAGNRPAAAEALARLAGLLSGMGKDRAKEAAGYCDRFWKNYSDLSPARTKIIVLQPSILENAGRTQEALDRLRTTIVETSANPSDPSLEPAIREYARIFASKQGAEALNQHFRDFQGIRPDDKVTRSLLRIAVITVVESQLGQGDDAEKAKADALMKSLFQELKSEFGPKDLPAGILVRMGDFLRLKTSAPRQALPYYEEVLARADVAVRFPALLGKATVLAEGSKEEREAAIKDLESIFADSPDALDKEEALYWLVMTKMKAGDFAGAGNSAERYLAHDSGYHLHVPEVRLALAGSYQERNMVSEALSAHERVWRDHEAVSRVSNQAMRSWMLLSWARQTPAKDGTRSDRQAAYEEGAAFLDRTRPFYNKMVSFDQETWLEIEKLVAEYGGSTDVKKVVKASPPPEE</sequence>
<organism evidence="1 2">
    <name type="scientific">Luteolibacter luteus</name>
    <dbReference type="NCBI Taxonomy" id="2728835"/>
    <lineage>
        <taxon>Bacteria</taxon>
        <taxon>Pseudomonadati</taxon>
        <taxon>Verrucomicrobiota</taxon>
        <taxon>Verrucomicrobiia</taxon>
        <taxon>Verrucomicrobiales</taxon>
        <taxon>Verrucomicrobiaceae</taxon>
        <taxon>Luteolibacter</taxon>
    </lineage>
</organism>
<evidence type="ECO:0000313" key="2">
    <source>
        <dbReference type="Proteomes" id="UP000501812"/>
    </source>
</evidence>
<proteinExistence type="predicted"/>
<dbReference type="AlphaFoldDB" id="A0A858RJZ9"/>